<protein>
    <submittedName>
        <fullName evidence="1">Uncharacterized protein</fullName>
    </submittedName>
</protein>
<dbReference type="Proteomes" id="UP000018320">
    <property type="component" value="Unassembled WGS sequence"/>
</dbReference>
<evidence type="ECO:0000313" key="2">
    <source>
        <dbReference type="Proteomes" id="UP000018320"/>
    </source>
</evidence>
<sequence>MQPMEEPQVPVSFTREELNRKVTALRKEAAEFEALVREGRKDSSEPLLETVDEKDNGNERLKRAIAHKKVPDFDAGLKKLADAKEARLKLQAECEAVKARIGLCLSNPIFDGIEENDEARGEEPLYDNWSTEINMRAQLLLEDGVVDDSDDERAAAEYKDALEEVRQFDSQFLAHASDARAEEDLPVASPCK</sequence>
<dbReference type="VEuPathDB" id="GiardiaDB:QR46_0357"/>
<dbReference type="EMBL" id="AHGT01000013">
    <property type="protein sequence ID" value="ESU38398.1"/>
    <property type="molecule type" value="Genomic_DNA"/>
</dbReference>
<dbReference type="VEuPathDB" id="GiardiaDB:GL50581_4423"/>
<reference evidence="2" key="1">
    <citation type="submission" date="2012-02" db="EMBL/GenBank/DDBJ databases">
        <title>Genome sequencing of Giardia lamblia Genotypes A2 and B isolates (DH and GS) and comparative analysis with the genomes of Genotypes A1 and E (WB and Pig).</title>
        <authorList>
            <person name="Adam R."/>
            <person name="Dahlstrom E."/>
            <person name="Martens C."/>
            <person name="Bruno D."/>
            <person name="Barbian K."/>
            <person name="Porcella S.F."/>
            <person name="Nash T."/>
        </authorList>
    </citation>
    <scope>NUCLEOTIDE SEQUENCE</scope>
    <source>
        <strain evidence="2">DH</strain>
    </source>
</reference>
<accession>V6THF6</accession>
<dbReference type="AlphaFoldDB" id="V6THF6"/>
<name>V6THF6_GIAIN</name>
<proteinExistence type="predicted"/>
<dbReference type="VEuPathDB" id="GiardiaDB:DHA2_150770"/>
<organism evidence="1 2">
    <name type="scientific">Giardia intestinalis</name>
    <name type="common">Giardia lamblia</name>
    <dbReference type="NCBI Taxonomy" id="5741"/>
    <lineage>
        <taxon>Eukaryota</taxon>
        <taxon>Metamonada</taxon>
        <taxon>Diplomonadida</taxon>
        <taxon>Hexamitidae</taxon>
        <taxon>Giardiinae</taxon>
        <taxon>Giardia</taxon>
    </lineage>
</organism>
<gene>
    <name evidence="1" type="ORF">DHA2_150770</name>
</gene>
<comment type="caution">
    <text evidence="1">The sequence shown here is derived from an EMBL/GenBank/DDBJ whole genome shotgun (WGS) entry which is preliminary data.</text>
</comment>
<reference evidence="1 2" key="2">
    <citation type="journal article" date="2013" name="Genome Biol. Evol.">
        <title>Genome sequencing of Giardia lamblia genotypes A2 and B isolates (DH and GS) and comparative analysis with the genomes of genotypes A1 and E (WB and Pig).</title>
        <authorList>
            <person name="Adam R.D."/>
            <person name="Dahlstrom E.W."/>
            <person name="Martens C.A."/>
            <person name="Bruno D.P."/>
            <person name="Barbian K.D."/>
            <person name="Ricklefs S.M."/>
            <person name="Hernandez M.M."/>
            <person name="Narla N.P."/>
            <person name="Patel R.B."/>
            <person name="Porcella S.F."/>
            <person name="Nash T.E."/>
        </authorList>
    </citation>
    <scope>NUCLEOTIDE SEQUENCE [LARGE SCALE GENOMIC DNA]</scope>
    <source>
        <strain evidence="1 2">DH</strain>
    </source>
</reference>
<evidence type="ECO:0000313" key="1">
    <source>
        <dbReference type="EMBL" id="ESU38398.1"/>
    </source>
</evidence>